<reference evidence="1" key="1">
    <citation type="submission" date="2021-06" db="EMBL/GenBank/DDBJ databases">
        <authorList>
            <person name="Kallberg Y."/>
            <person name="Tangrot J."/>
            <person name="Rosling A."/>
        </authorList>
    </citation>
    <scope>NUCLEOTIDE SEQUENCE</scope>
    <source>
        <strain evidence="1">MA461A</strain>
    </source>
</reference>
<protein>
    <submittedName>
        <fullName evidence="1">32056_t:CDS:1</fullName>
    </submittedName>
</protein>
<keyword evidence="2" id="KW-1185">Reference proteome</keyword>
<gene>
    <name evidence="1" type="ORF">RPERSI_LOCUS30785</name>
</gene>
<comment type="caution">
    <text evidence="1">The sequence shown here is derived from an EMBL/GenBank/DDBJ whole genome shotgun (WGS) entry which is preliminary data.</text>
</comment>
<accession>A0ACA9SG25</accession>
<sequence>LREEWEKQKALSNLSSLVPKKHRHGYPDTTFAEDMSLVTDNNVKNDQNILYVNQLNTEGQTGNIPSPDKLPPSIIDSLKKLEVKNKVVSKQ</sequence>
<feature type="non-terminal residue" evidence="1">
    <location>
        <position position="1"/>
    </location>
</feature>
<proteinExistence type="predicted"/>
<evidence type="ECO:0000313" key="2">
    <source>
        <dbReference type="Proteomes" id="UP000789920"/>
    </source>
</evidence>
<evidence type="ECO:0000313" key="1">
    <source>
        <dbReference type="EMBL" id="CAG8838733.1"/>
    </source>
</evidence>
<name>A0ACA9SG25_9GLOM</name>
<organism evidence="1 2">
    <name type="scientific">Racocetra persica</name>
    <dbReference type="NCBI Taxonomy" id="160502"/>
    <lineage>
        <taxon>Eukaryota</taxon>
        <taxon>Fungi</taxon>
        <taxon>Fungi incertae sedis</taxon>
        <taxon>Mucoromycota</taxon>
        <taxon>Glomeromycotina</taxon>
        <taxon>Glomeromycetes</taxon>
        <taxon>Diversisporales</taxon>
        <taxon>Gigasporaceae</taxon>
        <taxon>Racocetra</taxon>
    </lineage>
</organism>
<feature type="non-terminal residue" evidence="1">
    <location>
        <position position="91"/>
    </location>
</feature>
<dbReference type="EMBL" id="CAJVQC010121476">
    <property type="protein sequence ID" value="CAG8838733.1"/>
    <property type="molecule type" value="Genomic_DNA"/>
</dbReference>
<dbReference type="Proteomes" id="UP000789920">
    <property type="component" value="Unassembled WGS sequence"/>
</dbReference>